<reference evidence="3 4" key="1">
    <citation type="submission" date="2019-03" db="EMBL/GenBank/DDBJ databases">
        <title>Genomic Encyclopedia of Type Strains, Phase IV (KMG-IV): sequencing the most valuable type-strain genomes for metagenomic binning, comparative biology and taxonomic classification.</title>
        <authorList>
            <person name="Goeker M."/>
        </authorList>
    </citation>
    <scope>NUCLEOTIDE SEQUENCE [LARGE SCALE GENOMIC DNA]</scope>
    <source>
        <strain evidence="3 4">DSM 19580</strain>
    </source>
</reference>
<dbReference type="Gene3D" id="2.60.120.260">
    <property type="entry name" value="Galactose-binding domain-like"/>
    <property type="match status" value="1"/>
</dbReference>
<dbReference type="SUPFAM" id="SSF53474">
    <property type="entry name" value="alpha/beta-Hydrolases"/>
    <property type="match status" value="1"/>
</dbReference>
<name>A0A4R3YZZ2_9GAMM</name>
<gene>
    <name evidence="3" type="ORF">EDC52_103483</name>
</gene>
<comment type="caution">
    <text evidence="3">The sequence shown here is derived from an EMBL/GenBank/DDBJ whole genome shotgun (WGS) entry which is preliminary data.</text>
</comment>
<dbReference type="AlphaFoldDB" id="A0A4R3YZZ2"/>
<dbReference type="PANTHER" id="PTHR43056:SF10">
    <property type="entry name" value="COCE_NOND FAMILY, PUTATIVE (AFU_ORTHOLOGUE AFUA_7G00600)-RELATED"/>
    <property type="match status" value="1"/>
</dbReference>
<dbReference type="InterPro" id="IPR013736">
    <property type="entry name" value="Xaa-Pro_dipept_C"/>
</dbReference>
<evidence type="ECO:0000256" key="1">
    <source>
        <dbReference type="ARBA" id="ARBA00022801"/>
    </source>
</evidence>
<dbReference type="InterPro" id="IPR050585">
    <property type="entry name" value="Xaa-Pro_dipeptidyl-ppase/CocE"/>
</dbReference>
<dbReference type="RefSeq" id="WP_131865123.1">
    <property type="nucleotide sequence ID" value="NZ_SMCR01000003.1"/>
</dbReference>
<dbReference type="PANTHER" id="PTHR43056">
    <property type="entry name" value="PEPTIDASE S9 PROLYL OLIGOPEPTIDASE"/>
    <property type="match status" value="1"/>
</dbReference>
<evidence type="ECO:0000259" key="2">
    <source>
        <dbReference type="SMART" id="SM00939"/>
    </source>
</evidence>
<evidence type="ECO:0000313" key="3">
    <source>
        <dbReference type="EMBL" id="TCV98391.1"/>
    </source>
</evidence>
<dbReference type="Gene3D" id="3.40.50.1820">
    <property type="entry name" value="alpha/beta hydrolase"/>
    <property type="match status" value="2"/>
</dbReference>
<dbReference type="SMART" id="SM00939">
    <property type="entry name" value="PepX_C"/>
    <property type="match status" value="1"/>
</dbReference>
<dbReference type="NCBIfam" id="TIGR00976">
    <property type="entry name" value="CocE_NonD"/>
    <property type="match status" value="1"/>
</dbReference>
<accession>A0A4R3YZZ2</accession>
<dbReference type="Pfam" id="PF02129">
    <property type="entry name" value="Peptidase_S15"/>
    <property type="match status" value="1"/>
</dbReference>
<sequence length="663" mass="74360">MSESINTAPAAADYQQVTIPLQDGTVLTARLWLPTGERTVPLVMEWIPYRQSDNTAVGDSMVHGYFAQNGIAGLRVDLRGSGNSTGLLHDEYLPREQDDALEVIEWVTDQPWSNGSVGMIGISWGGFAALQVAARRPPALKAIITCCSTDDRYRDDVHYMGGALLTDGLQWGSGLFTQLGRPLDPHYAGDAWREHWLARLAGMAPPLNTWLAHPQPDAYWRHGSINQDYSAIQCPVYAVGGWTDGYSDAILRMMEHLSVPRQALIGPWTHIYPHWGIPGPAMDFLAQCVRWWRHWLLDEDSGVMEDPMLQLWQGENLRPDAADLAIDGHWICAPRWPLAQAEQRYWLEPGRLTDQPLASQPALVVDSPVHCGLLAGEWCPRDGGGGAPEFQHDQRPDDGLSCCFDTPLLTEELVVLGKATLRLQVAFDSPSAMLVLRLNEVAADGRSGRVTFGVHRLTRPQGVAAGEPFPVELPLKGVSYRFAPGKRLRLALSTTYWPMVWAEPEQGAVRLFPSSACLHLPLRPAEATDKRNPFAPASEAPPIAHEVLAHEVSTRQIHWDAGSDRWQLTMDAQRQKTRIEELSFDGESHDVYEIGRTRDSASMTSQRIQRYVRPGWHIELRTDMRLCWVEGKLQLTSRYEAYENQQKVFERQWHQQFETGKSA</sequence>
<dbReference type="GO" id="GO:0008239">
    <property type="term" value="F:dipeptidyl-peptidase activity"/>
    <property type="evidence" value="ECO:0007669"/>
    <property type="project" value="InterPro"/>
</dbReference>
<dbReference type="InterPro" id="IPR008979">
    <property type="entry name" value="Galactose-bd-like_sf"/>
</dbReference>
<proteinExistence type="predicted"/>
<organism evidence="3 4">
    <name type="scientific">Biostraticola tofi</name>
    <dbReference type="NCBI Taxonomy" id="466109"/>
    <lineage>
        <taxon>Bacteria</taxon>
        <taxon>Pseudomonadati</taxon>
        <taxon>Pseudomonadota</taxon>
        <taxon>Gammaproteobacteria</taxon>
        <taxon>Enterobacterales</taxon>
        <taxon>Bruguierivoracaceae</taxon>
        <taxon>Biostraticola</taxon>
    </lineage>
</organism>
<dbReference type="EMBL" id="SMCR01000003">
    <property type="protein sequence ID" value="TCV98391.1"/>
    <property type="molecule type" value="Genomic_DNA"/>
</dbReference>
<dbReference type="OrthoDB" id="9806163at2"/>
<dbReference type="InterPro" id="IPR005674">
    <property type="entry name" value="CocE/Ser_esterase"/>
</dbReference>
<dbReference type="InterPro" id="IPR029058">
    <property type="entry name" value="AB_hydrolase_fold"/>
</dbReference>
<dbReference type="Proteomes" id="UP000295719">
    <property type="component" value="Unassembled WGS sequence"/>
</dbReference>
<keyword evidence="1" id="KW-0378">Hydrolase</keyword>
<feature type="domain" description="Xaa-Pro dipeptidyl-peptidase C-terminal" evidence="2">
    <location>
        <begin position="289"/>
        <end position="528"/>
    </location>
</feature>
<dbReference type="SUPFAM" id="SSF49785">
    <property type="entry name" value="Galactose-binding domain-like"/>
    <property type="match status" value="1"/>
</dbReference>
<keyword evidence="4" id="KW-1185">Reference proteome</keyword>
<evidence type="ECO:0000313" key="4">
    <source>
        <dbReference type="Proteomes" id="UP000295719"/>
    </source>
</evidence>
<dbReference type="Pfam" id="PF08530">
    <property type="entry name" value="PepX_C"/>
    <property type="match status" value="1"/>
</dbReference>
<dbReference type="InterPro" id="IPR000383">
    <property type="entry name" value="Xaa-Pro-like_dom"/>
</dbReference>
<protein>
    <recommendedName>
        <fullName evidence="2">Xaa-Pro dipeptidyl-peptidase C-terminal domain-containing protein</fullName>
    </recommendedName>
</protein>